<organism evidence="6 7">
    <name type="scientific">Deinococcus rufus</name>
    <dbReference type="NCBI Taxonomy" id="2136097"/>
    <lineage>
        <taxon>Bacteria</taxon>
        <taxon>Thermotogati</taxon>
        <taxon>Deinococcota</taxon>
        <taxon>Deinococci</taxon>
        <taxon>Deinococcales</taxon>
        <taxon>Deinococcaceae</taxon>
        <taxon>Deinococcus</taxon>
    </lineage>
</organism>
<evidence type="ECO:0000313" key="7">
    <source>
        <dbReference type="Proteomes" id="UP001595803"/>
    </source>
</evidence>
<evidence type="ECO:0000256" key="2">
    <source>
        <dbReference type="ARBA" id="ARBA00022692"/>
    </source>
</evidence>
<dbReference type="CDD" id="cd13964">
    <property type="entry name" value="PT_UbiA_1"/>
    <property type="match status" value="1"/>
</dbReference>
<sequence>MSSSAAPGRSVRWHAHLSLARISNSPTVVTNALAGSALVGGDLGGALTVAVAMVLFYTGGMYLNDLLDLQIDRRDRPDRPLPSGTIPLSEAWAVTALLFVVGMGLLLLAGGRAPLGGLVLAALIVLYDAWHKTNPLSPVVMGATRALVYVTAALAVAPTVGPAVTVWALLLGAYTAGLTYVAKTEGRPVRPQSWPARYWPVALVAAPVLYAVVGGFAWPTWPAALLLAAWIAYSLRFVYVARNIGASVGHLIAGMCLLDATVLAAAGAFAWLPLAYAAFALTLWAQRHIRGT</sequence>
<evidence type="ECO:0000256" key="4">
    <source>
        <dbReference type="ARBA" id="ARBA00023136"/>
    </source>
</evidence>
<dbReference type="RefSeq" id="WP_322474969.1">
    <property type="nucleotide sequence ID" value="NZ_JBHRZG010000012.1"/>
</dbReference>
<dbReference type="InterPro" id="IPR044878">
    <property type="entry name" value="UbiA_sf"/>
</dbReference>
<accession>A0ABV7ZB90</accession>
<keyword evidence="3 5" id="KW-1133">Transmembrane helix</keyword>
<keyword evidence="2 5" id="KW-0812">Transmembrane</keyword>
<comment type="subcellular location">
    <subcellularLocation>
        <location evidence="1">Membrane</location>
        <topology evidence="1">Multi-pass membrane protein</topology>
    </subcellularLocation>
</comment>
<evidence type="ECO:0000256" key="3">
    <source>
        <dbReference type="ARBA" id="ARBA00022989"/>
    </source>
</evidence>
<evidence type="ECO:0000256" key="1">
    <source>
        <dbReference type="ARBA" id="ARBA00004141"/>
    </source>
</evidence>
<evidence type="ECO:0000256" key="5">
    <source>
        <dbReference type="SAM" id="Phobius"/>
    </source>
</evidence>
<dbReference type="PANTHER" id="PTHR42723:SF1">
    <property type="entry name" value="CHLOROPHYLL SYNTHASE, CHLOROPLASTIC"/>
    <property type="match status" value="1"/>
</dbReference>
<reference evidence="7" key="1">
    <citation type="journal article" date="2019" name="Int. J. Syst. Evol. Microbiol.">
        <title>The Global Catalogue of Microorganisms (GCM) 10K type strain sequencing project: providing services to taxonomists for standard genome sequencing and annotation.</title>
        <authorList>
            <consortium name="The Broad Institute Genomics Platform"/>
            <consortium name="The Broad Institute Genome Sequencing Center for Infectious Disease"/>
            <person name="Wu L."/>
            <person name="Ma J."/>
        </authorList>
    </citation>
    <scope>NUCLEOTIDE SEQUENCE [LARGE SCALE GENOMIC DNA]</scope>
    <source>
        <strain evidence="7">CCTCC AB 2017081</strain>
    </source>
</reference>
<feature type="transmembrane region" description="Helical" evidence="5">
    <location>
        <begin position="219"/>
        <end position="239"/>
    </location>
</feature>
<dbReference type="Proteomes" id="UP001595803">
    <property type="component" value="Unassembled WGS sequence"/>
</dbReference>
<evidence type="ECO:0000313" key="6">
    <source>
        <dbReference type="EMBL" id="MFC3833578.1"/>
    </source>
</evidence>
<dbReference type="Pfam" id="PF01040">
    <property type="entry name" value="UbiA"/>
    <property type="match status" value="1"/>
</dbReference>
<feature type="transmembrane region" description="Helical" evidence="5">
    <location>
        <begin position="43"/>
        <end position="63"/>
    </location>
</feature>
<dbReference type="PANTHER" id="PTHR42723">
    <property type="entry name" value="CHLOROPHYLL SYNTHASE"/>
    <property type="match status" value="1"/>
</dbReference>
<dbReference type="Gene3D" id="1.10.357.140">
    <property type="entry name" value="UbiA prenyltransferase"/>
    <property type="match status" value="1"/>
</dbReference>
<proteinExistence type="predicted"/>
<dbReference type="EMBL" id="JBHRZG010000012">
    <property type="protein sequence ID" value="MFC3833578.1"/>
    <property type="molecule type" value="Genomic_DNA"/>
</dbReference>
<keyword evidence="4 5" id="KW-0472">Membrane</keyword>
<gene>
    <name evidence="6" type="ORF">ACFOSB_11980</name>
</gene>
<dbReference type="InterPro" id="IPR000537">
    <property type="entry name" value="UbiA_prenyltransferase"/>
</dbReference>
<feature type="transmembrane region" description="Helical" evidence="5">
    <location>
        <begin position="251"/>
        <end position="274"/>
    </location>
</feature>
<feature type="transmembrane region" description="Helical" evidence="5">
    <location>
        <begin position="113"/>
        <end position="130"/>
    </location>
</feature>
<feature type="transmembrane region" description="Helical" evidence="5">
    <location>
        <begin position="194"/>
        <end position="213"/>
    </location>
</feature>
<name>A0ABV7ZB90_9DEIO</name>
<dbReference type="InterPro" id="IPR050475">
    <property type="entry name" value="Prenyltransferase_related"/>
</dbReference>
<keyword evidence="7" id="KW-1185">Reference proteome</keyword>
<comment type="caution">
    <text evidence="6">The sequence shown here is derived from an EMBL/GenBank/DDBJ whole genome shotgun (WGS) entry which is preliminary data.</text>
</comment>
<protein>
    <submittedName>
        <fullName evidence="6">UbiA family prenyltransferase</fullName>
    </submittedName>
</protein>